<evidence type="ECO:0000256" key="7">
    <source>
        <dbReference type="ARBA" id="ARBA00022840"/>
    </source>
</evidence>
<keyword evidence="4 10" id="KW-0808">Transferase</keyword>
<dbReference type="NCBIfam" id="TIGR01313">
    <property type="entry name" value="therm_gnt_kin"/>
    <property type="match status" value="1"/>
</dbReference>
<dbReference type="GO" id="GO:0046316">
    <property type="term" value="F:gluconokinase activity"/>
    <property type="evidence" value="ECO:0007669"/>
    <property type="project" value="UniProtKB-EC"/>
</dbReference>
<evidence type="ECO:0000313" key="12">
    <source>
        <dbReference type="EMBL" id="MBA8824215.1"/>
    </source>
</evidence>
<dbReference type="Pfam" id="PF01583">
    <property type="entry name" value="APS_kinase"/>
    <property type="match status" value="1"/>
</dbReference>
<dbReference type="FunFam" id="3.40.50.300:FF:000522">
    <property type="entry name" value="Gluconokinase"/>
    <property type="match status" value="1"/>
</dbReference>
<keyword evidence="7 10" id="KW-0067">ATP-binding</keyword>
<dbReference type="InterPro" id="IPR059117">
    <property type="entry name" value="APS_kinase_dom"/>
</dbReference>
<protein>
    <recommendedName>
        <fullName evidence="3 10">Gluconokinase</fullName>
        <ecNumber evidence="3 10">2.7.1.12</ecNumber>
    </recommendedName>
</protein>
<keyword evidence="6 10" id="KW-0418">Kinase</keyword>
<dbReference type="Proteomes" id="UP000569329">
    <property type="component" value="Unassembled WGS sequence"/>
</dbReference>
<dbReference type="InterPro" id="IPR006001">
    <property type="entry name" value="Therm_gnt_kin"/>
</dbReference>
<dbReference type="Gene3D" id="3.40.50.300">
    <property type="entry name" value="P-loop containing nucleotide triphosphate hydrolases"/>
    <property type="match status" value="1"/>
</dbReference>
<dbReference type="CDD" id="cd02021">
    <property type="entry name" value="GntK"/>
    <property type="match status" value="1"/>
</dbReference>
<feature type="domain" description="APS kinase" evidence="11">
    <location>
        <begin position="4"/>
        <end position="104"/>
    </location>
</feature>
<gene>
    <name evidence="12" type="ORF">FHX42_001544</name>
</gene>
<keyword evidence="8" id="KW-0311">Gluconate utilization</keyword>
<evidence type="ECO:0000256" key="4">
    <source>
        <dbReference type="ARBA" id="ARBA00022679"/>
    </source>
</evidence>
<evidence type="ECO:0000256" key="1">
    <source>
        <dbReference type="ARBA" id="ARBA00004761"/>
    </source>
</evidence>
<keyword evidence="5 10" id="KW-0547">Nucleotide-binding</keyword>
<comment type="pathway">
    <text evidence="1">Carbohydrate acid metabolism.</text>
</comment>
<comment type="catalytic activity">
    <reaction evidence="9 10">
        <text>D-gluconate + ATP = 6-phospho-D-gluconate + ADP + H(+)</text>
        <dbReference type="Rhea" id="RHEA:19433"/>
        <dbReference type="ChEBI" id="CHEBI:15378"/>
        <dbReference type="ChEBI" id="CHEBI:18391"/>
        <dbReference type="ChEBI" id="CHEBI:30616"/>
        <dbReference type="ChEBI" id="CHEBI:58759"/>
        <dbReference type="ChEBI" id="CHEBI:456216"/>
        <dbReference type="EC" id="2.7.1.12"/>
    </reaction>
</comment>
<evidence type="ECO:0000313" key="13">
    <source>
        <dbReference type="Proteomes" id="UP000569329"/>
    </source>
</evidence>
<dbReference type="RefSeq" id="WP_182543350.1">
    <property type="nucleotide sequence ID" value="NZ_JACGWZ010000001.1"/>
</dbReference>
<keyword evidence="13" id="KW-1185">Reference proteome</keyword>
<sequence>MSSTCLVVMGVSGAGKSTVAQLLAHHLQWPSAEADDFHPEANIDRMTAGLPLTDDDRMPWLRSIRDWSARHSADGTSTIVTCSALKRTYRDVLRQSRASVRFVHLSGTAETIGGRLTSRSGHFMPSSLLHSQFDDLEPLEPDEDGTTVDTANPPEDLVRQTLAALDLNTCPAVR</sequence>
<evidence type="ECO:0000256" key="9">
    <source>
        <dbReference type="ARBA" id="ARBA00048090"/>
    </source>
</evidence>
<proteinExistence type="inferred from homology"/>
<evidence type="ECO:0000256" key="3">
    <source>
        <dbReference type="ARBA" id="ARBA00012054"/>
    </source>
</evidence>
<accession>A0A839DXX3</accession>
<dbReference type="AlphaFoldDB" id="A0A839DXX3"/>
<comment type="similarity">
    <text evidence="2 10">Belongs to the gluconokinase GntK/GntV family.</text>
</comment>
<dbReference type="GO" id="GO:0019521">
    <property type="term" value="P:D-gluconate metabolic process"/>
    <property type="evidence" value="ECO:0007669"/>
    <property type="project" value="UniProtKB-KW"/>
</dbReference>
<organism evidence="12 13">
    <name type="scientific">Halosaccharopolyspora lacisalsi</name>
    <dbReference type="NCBI Taxonomy" id="1000566"/>
    <lineage>
        <taxon>Bacteria</taxon>
        <taxon>Bacillati</taxon>
        <taxon>Actinomycetota</taxon>
        <taxon>Actinomycetes</taxon>
        <taxon>Pseudonocardiales</taxon>
        <taxon>Pseudonocardiaceae</taxon>
        <taxon>Halosaccharopolyspora</taxon>
    </lineage>
</organism>
<dbReference type="SUPFAM" id="SSF52540">
    <property type="entry name" value="P-loop containing nucleoside triphosphate hydrolases"/>
    <property type="match status" value="1"/>
</dbReference>
<dbReference type="PANTHER" id="PTHR43442:SF3">
    <property type="entry name" value="GLUCONOKINASE-RELATED"/>
    <property type="match status" value="1"/>
</dbReference>
<dbReference type="EC" id="2.7.1.12" evidence="3 10"/>
<evidence type="ECO:0000256" key="5">
    <source>
        <dbReference type="ARBA" id="ARBA00022741"/>
    </source>
</evidence>
<dbReference type="GO" id="GO:0005524">
    <property type="term" value="F:ATP binding"/>
    <property type="evidence" value="ECO:0007669"/>
    <property type="project" value="UniProtKB-KW"/>
</dbReference>
<dbReference type="PANTHER" id="PTHR43442">
    <property type="entry name" value="GLUCONOKINASE-RELATED"/>
    <property type="match status" value="1"/>
</dbReference>
<name>A0A839DXX3_9PSEU</name>
<evidence type="ECO:0000259" key="11">
    <source>
        <dbReference type="Pfam" id="PF01583"/>
    </source>
</evidence>
<reference evidence="12 13" key="1">
    <citation type="submission" date="2020-07" db="EMBL/GenBank/DDBJ databases">
        <title>Sequencing the genomes of 1000 actinobacteria strains.</title>
        <authorList>
            <person name="Klenk H.-P."/>
        </authorList>
    </citation>
    <scope>NUCLEOTIDE SEQUENCE [LARGE SCALE GENOMIC DNA]</scope>
    <source>
        <strain evidence="12 13">DSM 45975</strain>
    </source>
</reference>
<dbReference type="InterPro" id="IPR027417">
    <property type="entry name" value="P-loop_NTPase"/>
</dbReference>
<comment type="caution">
    <text evidence="12">The sequence shown here is derived from an EMBL/GenBank/DDBJ whole genome shotgun (WGS) entry which is preliminary data.</text>
</comment>
<dbReference type="GO" id="GO:0005737">
    <property type="term" value="C:cytoplasm"/>
    <property type="evidence" value="ECO:0007669"/>
    <property type="project" value="TreeGrafter"/>
</dbReference>
<evidence type="ECO:0000256" key="10">
    <source>
        <dbReference type="RuleBase" id="RU363066"/>
    </source>
</evidence>
<evidence type="ECO:0000256" key="6">
    <source>
        <dbReference type="ARBA" id="ARBA00022777"/>
    </source>
</evidence>
<evidence type="ECO:0000256" key="2">
    <source>
        <dbReference type="ARBA" id="ARBA00008420"/>
    </source>
</evidence>
<evidence type="ECO:0000256" key="8">
    <source>
        <dbReference type="ARBA" id="ARBA00023064"/>
    </source>
</evidence>
<dbReference type="EMBL" id="JACGWZ010000001">
    <property type="protein sequence ID" value="MBA8824215.1"/>
    <property type="molecule type" value="Genomic_DNA"/>
</dbReference>